<protein>
    <submittedName>
        <fullName evidence="2">Esterase family protein</fullName>
    </submittedName>
</protein>
<dbReference type="SUPFAM" id="SSF53474">
    <property type="entry name" value="alpha/beta-Hydrolases"/>
    <property type="match status" value="1"/>
</dbReference>
<dbReference type="RefSeq" id="WP_112786520.1">
    <property type="nucleotide sequence ID" value="NZ_CP030041.1"/>
</dbReference>
<gene>
    <name evidence="2" type="ORF">DN752_11780</name>
</gene>
<proteinExistence type="predicted"/>
<dbReference type="InterPro" id="IPR000801">
    <property type="entry name" value="Esterase-like"/>
</dbReference>
<keyword evidence="3" id="KW-1185">Reference proteome</keyword>
<dbReference type="InterPro" id="IPR029058">
    <property type="entry name" value="AB_hydrolase_fold"/>
</dbReference>
<evidence type="ECO:0000313" key="2">
    <source>
        <dbReference type="EMBL" id="AWW33153.1"/>
    </source>
</evidence>
<organism evidence="2 3">
    <name type="scientific">Echinicola strongylocentroti</name>
    <dbReference type="NCBI Taxonomy" id="1795355"/>
    <lineage>
        <taxon>Bacteria</taxon>
        <taxon>Pseudomonadati</taxon>
        <taxon>Bacteroidota</taxon>
        <taxon>Cytophagia</taxon>
        <taxon>Cytophagales</taxon>
        <taxon>Cyclobacteriaceae</taxon>
        <taxon>Echinicola</taxon>
    </lineage>
</organism>
<evidence type="ECO:0000256" key="1">
    <source>
        <dbReference type="SAM" id="SignalP"/>
    </source>
</evidence>
<sequence length="271" mass="30720">MRKIYSLVALFLGLQCIVLAKTDTVQVHSDAMDKDVPNLIITPSGYSSSTTYPSVYLLHGAGGDYTTWARIADLQQYADRYGLIIVCPDAGVTSWYFDSPIDPKMQYESYVASELVAWVDDHYATKPDRAYRAITGLSMGGHGGLYLGFRHQDVWGAVGSTSGGVDIRPFPLNWDIAKRLGSYAENKEVWEENSVINMLHLLDGKTLDIIFDCGRHDFFYDANVRLHEKMEERNIPHDFISRPGVHNAEYWQNAIAYQLLFFNSKFEARKK</sequence>
<dbReference type="Proteomes" id="UP000248688">
    <property type="component" value="Chromosome"/>
</dbReference>
<dbReference type="EMBL" id="CP030041">
    <property type="protein sequence ID" value="AWW33153.1"/>
    <property type="molecule type" value="Genomic_DNA"/>
</dbReference>
<dbReference type="OrthoDB" id="9803578at2"/>
<dbReference type="Pfam" id="PF00756">
    <property type="entry name" value="Esterase"/>
    <property type="match status" value="1"/>
</dbReference>
<name>A0A2Z4IS70_9BACT</name>
<dbReference type="PANTHER" id="PTHR48098:SF1">
    <property type="entry name" value="DIACYLGLYCEROL ACYLTRANSFERASE_MYCOLYLTRANSFERASE AG85A"/>
    <property type="match status" value="1"/>
</dbReference>
<dbReference type="GO" id="GO:0016747">
    <property type="term" value="F:acyltransferase activity, transferring groups other than amino-acyl groups"/>
    <property type="evidence" value="ECO:0007669"/>
    <property type="project" value="TreeGrafter"/>
</dbReference>
<feature type="chain" id="PRO_5016243482" evidence="1">
    <location>
        <begin position="21"/>
        <end position="271"/>
    </location>
</feature>
<feature type="signal peptide" evidence="1">
    <location>
        <begin position="1"/>
        <end position="20"/>
    </location>
</feature>
<dbReference type="PANTHER" id="PTHR48098">
    <property type="entry name" value="ENTEROCHELIN ESTERASE-RELATED"/>
    <property type="match status" value="1"/>
</dbReference>
<reference evidence="2 3" key="1">
    <citation type="submission" date="2018-06" db="EMBL/GenBank/DDBJ databases">
        <title>Echinicola strongylocentroti sp. nov., isolated from a sea urchin Strongylocentrotus intermedius.</title>
        <authorList>
            <person name="Bae S.S."/>
        </authorList>
    </citation>
    <scope>NUCLEOTIDE SEQUENCE [LARGE SCALE GENOMIC DNA]</scope>
    <source>
        <strain evidence="2 3">MEBiC08714</strain>
    </source>
</reference>
<dbReference type="InterPro" id="IPR050583">
    <property type="entry name" value="Mycobacterial_A85_antigen"/>
</dbReference>
<evidence type="ECO:0000313" key="3">
    <source>
        <dbReference type="Proteomes" id="UP000248688"/>
    </source>
</evidence>
<dbReference type="KEGG" id="est:DN752_11780"/>
<dbReference type="Gene3D" id="3.40.50.1820">
    <property type="entry name" value="alpha/beta hydrolase"/>
    <property type="match status" value="1"/>
</dbReference>
<dbReference type="AlphaFoldDB" id="A0A2Z4IS70"/>
<keyword evidence="1" id="KW-0732">Signal</keyword>
<accession>A0A2Z4IS70</accession>